<dbReference type="STRING" id="33036.HMPREF3200_01942"/>
<dbReference type="OrthoDB" id="9799095at2"/>
<keyword evidence="3" id="KW-1185">Reference proteome</keyword>
<proteinExistence type="predicted"/>
<dbReference type="PATRIC" id="fig|33036.3.peg.1919"/>
<comment type="caution">
    <text evidence="2">The sequence shown here is derived from an EMBL/GenBank/DDBJ whole genome shotgun (WGS) entry which is preliminary data.</text>
</comment>
<name>A0A133K880_9FIRM</name>
<dbReference type="InterPro" id="IPR010898">
    <property type="entry name" value="Hpre_diP_synth_I"/>
</dbReference>
<dbReference type="AlphaFoldDB" id="A0A133K880"/>
<dbReference type="InterPro" id="IPR014535">
    <property type="entry name" value="Hpre_diP_synt_I"/>
</dbReference>
<feature type="transmembrane region" description="Helical" evidence="1">
    <location>
        <begin position="136"/>
        <end position="160"/>
    </location>
</feature>
<feature type="transmembrane region" description="Helical" evidence="1">
    <location>
        <begin position="40"/>
        <end position="61"/>
    </location>
</feature>
<sequence>MKMDVRKVTTLALLTAMALAISLLEHFIPMPVPIPGAKLGLSNIILLVSLYFFGLRAALLIGVLKSFLLVLATGMVSSFFFSVAGAILASLAMSLSLRLLEDKLSFIGISEIGAFFHNFGQVLVASIVMGNIKMYYYFPLLVFIGTFSGFFVGLSSNYIIKHMEKIGIIKDEQFKKN</sequence>
<dbReference type="EMBL" id="LRPM01000105">
    <property type="protein sequence ID" value="KWZ75776.1"/>
    <property type="molecule type" value="Genomic_DNA"/>
</dbReference>
<dbReference type="PIRSF" id="PIRSF027391">
    <property type="entry name" value="Hpre_diP_synt_I"/>
    <property type="match status" value="1"/>
</dbReference>
<evidence type="ECO:0000313" key="2">
    <source>
        <dbReference type="EMBL" id="KWZ75776.1"/>
    </source>
</evidence>
<keyword evidence="1" id="KW-0812">Transmembrane</keyword>
<organism evidence="2 3">
    <name type="scientific">Anaerococcus tetradius</name>
    <dbReference type="NCBI Taxonomy" id="33036"/>
    <lineage>
        <taxon>Bacteria</taxon>
        <taxon>Bacillati</taxon>
        <taxon>Bacillota</taxon>
        <taxon>Tissierellia</taxon>
        <taxon>Tissierellales</taxon>
        <taxon>Peptoniphilaceae</taxon>
        <taxon>Anaerococcus</taxon>
    </lineage>
</organism>
<evidence type="ECO:0000256" key="1">
    <source>
        <dbReference type="SAM" id="Phobius"/>
    </source>
</evidence>
<dbReference type="Proteomes" id="UP000070383">
    <property type="component" value="Unassembled WGS sequence"/>
</dbReference>
<keyword evidence="1" id="KW-0472">Membrane</keyword>
<reference evidence="3" key="1">
    <citation type="submission" date="2016-01" db="EMBL/GenBank/DDBJ databases">
        <authorList>
            <person name="Mitreva M."/>
            <person name="Pepin K.H."/>
            <person name="Mihindukulasuriya K.A."/>
            <person name="Fulton R."/>
            <person name="Fronick C."/>
            <person name="O'Laughlin M."/>
            <person name="Miner T."/>
            <person name="Herter B."/>
            <person name="Rosa B.A."/>
            <person name="Cordes M."/>
            <person name="Tomlinson C."/>
            <person name="Wollam A."/>
            <person name="Palsikar V.B."/>
            <person name="Mardis E.R."/>
            <person name="Wilson R.K."/>
        </authorList>
    </citation>
    <scope>NUCLEOTIDE SEQUENCE [LARGE SCALE GENOMIC DNA]</scope>
    <source>
        <strain evidence="3">MJR8151</strain>
    </source>
</reference>
<dbReference type="RefSeq" id="WP_004836476.1">
    <property type="nucleotide sequence ID" value="NZ_CAMPNK010000017.1"/>
</dbReference>
<dbReference type="Gene3D" id="1.10.1760.20">
    <property type="match status" value="1"/>
</dbReference>
<gene>
    <name evidence="2" type="ORF">HMPREF3200_01942</name>
</gene>
<dbReference type="Pfam" id="PF07456">
    <property type="entry name" value="Hpre_diP_synt_I"/>
    <property type="match status" value="1"/>
</dbReference>
<evidence type="ECO:0000313" key="3">
    <source>
        <dbReference type="Proteomes" id="UP000070383"/>
    </source>
</evidence>
<accession>A0A133K880</accession>
<keyword evidence="1" id="KW-1133">Transmembrane helix</keyword>
<protein>
    <submittedName>
        <fullName evidence="2">Heptaprenyl diphosphate synthase component I</fullName>
    </submittedName>
</protein>
<feature type="transmembrane region" description="Helical" evidence="1">
    <location>
        <begin position="68"/>
        <end position="93"/>
    </location>
</feature>